<keyword evidence="1" id="KW-0732">Signal</keyword>
<dbReference type="EMBL" id="OOIP01000015">
    <property type="protein sequence ID" value="SPO39680.1"/>
    <property type="molecule type" value="Genomic_DNA"/>
</dbReference>
<keyword evidence="3" id="KW-1185">Reference proteome</keyword>
<evidence type="ECO:0000313" key="3">
    <source>
        <dbReference type="Proteomes" id="UP000323386"/>
    </source>
</evidence>
<reference evidence="2 3" key="1">
    <citation type="submission" date="2018-03" db="EMBL/GenBank/DDBJ databases">
        <authorList>
            <person name="Guldener U."/>
        </authorList>
    </citation>
    <scope>NUCLEOTIDE SEQUENCE [LARGE SCALE GENOMIC DNA]</scope>
    <source>
        <strain evidence="2 3">DAOM196992</strain>
    </source>
</reference>
<proteinExistence type="predicted"/>
<gene>
    <name evidence="2" type="ORF">PSFLO_05161</name>
</gene>
<feature type="signal peptide" evidence="1">
    <location>
        <begin position="1"/>
        <end position="23"/>
    </location>
</feature>
<evidence type="ECO:0000313" key="2">
    <source>
        <dbReference type="EMBL" id="SPO39680.1"/>
    </source>
</evidence>
<evidence type="ECO:0000256" key="1">
    <source>
        <dbReference type="SAM" id="SignalP"/>
    </source>
</evidence>
<feature type="chain" id="PRO_5022849267" evidence="1">
    <location>
        <begin position="24"/>
        <end position="146"/>
    </location>
</feature>
<organism evidence="2 3">
    <name type="scientific">Pseudozyma flocculosa</name>
    <dbReference type="NCBI Taxonomy" id="84751"/>
    <lineage>
        <taxon>Eukaryota</taxon>
        <taxon>Fungi</taxon>
        <taxon>Dikarya</taxon>
        <taxon>Basidiomycota</taxon>
        <taxon>Ustilaginomycotina</taxon>
        <taxon>Ustilaginomycetes</taxon>
        <taxon>Ustilaginales</taxon>
        <taxon>Ustilaginaceae</taxon>
        <taxon>Pseudozyma</taxon>
    </lineage>
</organism>
<sequence length="146" mass="15235">MPAAFAAAAAVVVVVAPWTLNHGAEVGSSSYKEGADSRAHIQRNKERCPGKDIDMSGGDRTYRHVVVACSYACKQQPSVRANTAATSSRLVGTVGRRTARPGPCLEPPRSTRAPHISGCCLLAALLACCAACLLRCLLAAARSSEL</sequence>
<dbReference type="AlphaFoldDB" id="A0A5C3F6A9"/>
<dbReference type="Proteomes" id="UP000323386">
    <property type="component" value="Unassembled WGS sequence"/>
</dbReference>
<protein>
    <submittedName>
        <fullName evidence="2">Uncharacterized protein</fullName>
    </submittedName>
</protein>
<accession>A0A5C3F6A9</accession>
<name>A0A5C3F6A9_9BASI</name>